<dbReference type="EMBL" id="JBEPMU010000001">
    <property type="protein sequence ID" value="MET3651398.1"/>
    <property type="molecule type" value="Genomic_DNA"/>
</dbReference>
<dbReference type="Gene3D" id="1.10.10.60">
    <property type="entry name" value="Homeodomain-like"/>
    <property type="match status" value="1"/>
</dbReference>
<dbReference type="Gene3D" id="1.10.357.10">
    <property type="entry name" value="Tetracycline Repressor, domain 2"/>
    <property type="match status" value="1"/>
</dbReference>
<dbReference type="InterPro" id="IPR009057">
    <property type="entry name" value="Homeodomain-like_sf"/>
</dbReference>
<dbReference type="Proteomes" id="UP001549184">
    <property type="component" value="Unassembled WGS sequence"/>
</dbReference>
<feature type="domain" description="HTH tetR-type" evidence="3">
    <location>
        <begin position="12"/>
        <end position="72"/>
    </location>
</feature>
<dbReference type="PANTHER" id="PTHR30055:SF146">
    <property type="entry name" value="HTH-TYPE TRANSCRIPTIONAL DUAL REGULATOR CECR"/>
    <property type="match status" value="1"/>
</dbReference>
<accession>A0ABV2JUH2</accession>
<evidence type="ECO:0000313" key="4">
    <source>
        <dbReference type="EMBL" id="MET3651398.1"/>
    </source>
</evidence>
<dbReference type="RefSeq" id="WP_354012835.1">
    <property type="nucleotide sequence ID" value="NZ_JBEPMU010000001.1"/>
</dbReference>
<dbReference type="PROSITE" id="PS01081">
    <property type="entry name" value="HTH_TETR_1"/>
    <property type="match status" value="1"/>
</dbReference>
<feature type="DNA-binding region" description="H-T-H motif" evidence="2">
    <location>
        <begin position="35"/>
        <end position="54"/>
    </location>
</feature>
<evidence type="ECO:0000313" key="5">
    <source>
        <dbReference type="Proteomes" id="UP001549184"/>
    </source>
</evidence>
<evidence type="ECO:0000256" key="2">
    <source>
        <dbReference type="PROSITE-ProRule" id="PRU00335"/>
    </source>
</evidence>
<dbReference type="PRINTS" id="PR00455">
    <property type="entry name" value="HTHTETR"/>
</dbReference>
<organism evidence="4 5">
    <name type="scientific">Dyella japonica</name>
    <dbReference type="NCBI Taxonomy" id="231455"/>
    <lineage>
        <taxon>Bacteria</taxon>
        <taxon>Pseudomonadati</taxon>
        <taxon>Pseudomonadota</taxon>
        <taxon>Gammaproteobacteria</taxon>
        <taxon>Lysobacterales</taxon>
        <taxon>Rhodanobacteraceae</taxon>
        <taxon>Dyella</taxon>
    </lineage>
</organism>
<dbReference type="InterPro" id="IPR039536">
    <property type="entry name" value="TetR_C_Proteobacteria"/>
</dbReference>
<dbReference type="Pfam" id="PF00440">
    <property type="entry name" value="TetR_N"/>
    <property type="match status" value="1"/>
</dbReference>
<dbReference type="PROSITE" id="PS50977">
    <property type="entry name" value="HTH_TETR_2"/>
    <property type="match status" value="1"/>
</dbReference>
<dbReference type="InterPro" id="IPR001647">
    <property type="entry name" value="HTH_TetR"/>
</dbReference>
<gene>
    <name evidence="4" type="ORF">ABIC75_001100</name>
</gene>
<evidence type="ECO:0000256" key="1">
    <source>
        <dbReference type="ARBA" id="ARBA00023125"/>
    </source>
</evidence>
<comment type="caution">
    <text evidence="4">The sequence shown here is derived from an EMBL/GenBank/DDBJ whole genome shotgun (WGS) entry which is preliminary data.</text>
</comment>
<sequence>MKEQSDPASASLPVRERILHAAMDTFMELGYAEASTLKIATRAQVSKRELYAFFGTKQAMLAACIADRAQRMHLPAPLPLPRHRDELAALLAKLGATVLREVSRPGVIAVFRLAIAEAQRAPEVAATLETARQSVRDAVAQLVEQARSDGLIARRAPRDLDVRFLALLWDDLMLSLLLRLRDAPSDAEINRRAKRAAEDFLQLYAQP</sequence>
<proteinExistence type="predicted"/>
<reference evidence="4 5" key="1">
    <citation type="submission" date="2024-06" db="EMBL/GenBank/DDBJ databases">
        <title>Sorghum-associated microbial communities from plants grown in Nebraska, USA.</title>
        <authorList>
            <person name="Schachtman D."/>
        </authorList>
    </citation>
    <scope>NUCLEOTIDE SEQUENCE [LARGE SCALE GENOMIC DNA]</scope>
    <source>
        <strain evidence="4 5">1073</strain>
    </source>
</reference>
<keyword evidence="5" id="KW-1185">Reference proteome</keyword>
<name>A0ABV2JUH2_9GAMM</name>
<dbReference type="InterPro" id="IPR050109">
    <property type="entry name" value="HTH-type_TetR-like_transc_reg"/>
</dbReference>
<dbReference type="Pfam" id="PF14246">
    <property type="entry name" value="TetR_C_7"/>
    <property type="match status" value="1"/>
</dbReference>
<dbReference type="SUPFAM" id="SSF46689">
    <property type="entry name" value="Homeodomain-like"/>
    <property type="match status" value="1"/>
</dbReference>
<protein>
    <submittedName>
        <fullName evidence="4">AcrR family transcriptional regulator</fullName>
    </submittedName>
</protein>
<dbReference type="InterPro" id="IPR023772">
    <property type="entry name" value="DNA-bd_HTH_TetR-type_CS"/>
</dbReference>
<dbReference type="SUPFAM" id="SSF48498">
    <property type="entry name" value="Tetracyclin repressor-like, C-terminal domain"/>
    <property type="match status" value="1"/>
</dbReference>
<dbReference type="InterPro" id="IPR036271">
    <property type="entry name" value="Tet_transcr_reg_TetR-rel_C_sf"/>
</dbReference>
<evidence type="ECO:0000259" key="3">
    <source>
        <dbReference type="PROSITE" id="PS50977"/>
    </source>
</evidence>
<dbReference type="PANTHER" id="PTHR30055">
    <property type="entry name" value="HTH-TYPE TRANSCRIPTIONAL REGULATOR RUTR"/>
    <property type="match status" value="1"/>
</dbReference>
<keyword evidence="1 2" id="KW-0238">DNA-binding</keyword>